<proteinExistence type="predicted"/>
<dbReference type="InterPro" id="IPR018631">
    <property type="entry name" value="AAA-ATPase-like_dom"/>
</dbReference>
<dbReference type="RefSeq" id="WP_264911045.1">
    <property type="nucleotide sequence ID" value="NZ_JAPDUL010000001.1"/>
</dbReference>
<dbReference type="Pfam" id="PF09820">
    <property type="entry name" value="AAA-ATPase_like"/>
    <property type="match status" value="1"/>
</dbReference>
<dbReference type="AlphaFoldDB" id="A0AAW5V0G2"/>
<comment type="caution">
    <text evidence="2">The sequence shown here is derived from an EMBL/GenBank/DDBJ whole genome shotgun (WGS) entry which is preliminary data.</text>
</comment>
<organism evidence="2 3">
    <name type="scientific">Segatella copri</name>
    <dbReference type="NCBI Taxonomy" id="165179"/>
    <lineage>
        <taxon>Bacteria</taxon>
        <taxon>Pseudomonadati</taxon>
        <taxon>Bacteroidota</taxon>
        <taxon>Bacteroidia</taxon>
        <taxon>Bacteroidales</taxon>
        <taxon>Prevotellaceae</taxon>
        <taxon>Segatella</taxon>
    </lineage>
</organism>
<gene>
    <name evidence="2" type="ORF">ONS98_04310</name>
</gene>
<sequence length="574" mass="66099">MDYKRLPYGISSFTQLRNQNCYWADKSMFIPQIEEAGNFLYLIRPRRFGKSIFLGMLSAYYDVEGKEDFPSLFKDTWIEQHPTSLQSRYQVLFFDYSLAASGTGSLDDNFNAYSGIVLDEFIKKYAKYYDEDTVAKVKSCQDAASKLNTITMAAKARKIPLYLIVDEYDNFTNNVLSEQGEKVYHALTHAQGFYRDYFKLFKGTFERILMMGVSPVTVNDLSSGYNIATNISMDSTFNMMLGFSELELREMIAYYSELGLIKLPADQIVADMKPWYDNYCFAEQSFGVDPSMFNNDMVIYYLRSIIRTGKPPVEMIDPNTMTDTGKLKKIIYLDKLKGDRHSLLREITNQGYIYAELHESFPAQDLVDPELFPSLLYYYGLLTIVGRKGRRVKLGIPNENVRRQYYAYLIEEYGKEADIKASVIGDYYDEMAFEGSFVSVFEYITQGYQNCTSIHSSIQQERNIQGFIAAYLNQANYYMVVQEMELNGGYCDMALIPDKIHYPEIAHSYLLELKYLKPSASDGDVEEAYKQAAKQLAQYAKDARLPQMMNGTQIHQVSVVYRGSDLVRIREVTV</sequence>
<name>A0AAW5V0G2_9BACT</name>
<keyword evidence="2" id="KW-0067">ATP-binding</keyword>
<feature type="domain" description="AAA-ATPase-like" evidence="1">
    <location>
        <begin position="7"/>
        <end position="221"/>
    </location>
</feature>
<dbReference type="Proteomes" id="UP001209476">
    <property type="component" value="Unassembled WGS sequence"/>
</dbReference>
<evidence type="ECO:0000313" key="2">
    <source>
        <dbReference type="EMBL" id="MCW4164457.1"/>
    </source>
</evidence>
<accession>A0AAW5V0G2</accession>
<keyword evidence="2" id="KW-0547">Nucleotide-binding</keyword>
<evidence type="ECO:0000313" key="3">
    <source>
        <dbReference type="Proteomes" id="UP001209476"/>
    </source>
</evidence>
<dbReference type="EMBL" id="JAPDUM010000001">
    <property type="protein sequence ID" value="MCW4164457.1"/>
    <property type="molecule type" value="Genomic_DNA"/>
</dbReference>
<reference evidence="2" key="1">
    <citation type="submission" date="2022-11" db="EMBL/GenBank/DDBJ databases">
        <title>Genomic repertoires linked with pathogenic potency of arthritogenic Prevotella copri isolated from the gut of rheumatoid arthritis patients.</title>
        <authorList>
            <person name="Nii T."/>
            <person name="Maeda Y."/>
            <person name="Motooka D."/>
            <person name="Naito M."/>
            <person name="Matsumoto Y."/>
            <person name="Ogawa T."/>
            <person name="Oguro-Igashira E."/>
            <person name="Kishikawa T."/>
            <person name="Yamashita M."/>
            <person name="Koizumi S."/>
            <person name="Kurakawa T."/>
            <person name="Okumura R."/>
            <person name="Kayama H."/>
            <person name="Murakami M."/>
            <person name="Sakaguchi T."/>
            <person name="Das B."/>
            <person name="Nakamura S."/>
            <person name="Okada Y."/>
            <person name="Kumanogoh A."/>
            <person name="Takeda K."/>
        </authorList>
    </citation>
    <scope>NUCLEOTIDE SEQUENCE</scope>
    <source>
        <strain evidence="2">RA-N001-16</strain>
    </source>
</reference>
<dbReference type="GO" id="GO:0005524">
    <property type="term" value="F:ATP binding"/>
    <property type="evidence" value="ECO:0007669"/>
    <property type="project" value="UniProtKB-KW"/>
</dbReference>
<dbReference type="PANTHER" id="PTHR34825">
    <property type="entry name" value="CONSERVED PROTEIN, WITH A WEAK D-GALACTARATE DEHYDRATASE/ALTRONATE HYDROLASE DOMAIN"/>
    <property type="match status" value="1"/>
</dbReference>
<evidence type="ECO:0000259" key="1">
    <source>
        <dbReference type="Pfam" id="PF09820"/>
    </source>
</evidence>
<dbReference type="Pfam" id="PF08011">
    <property type="entry name" value="PDDEXK_9"/>
    <property type="match status" value="1"/>
</dbReference>
<protein>
    <submittedName>
        <fullName evidence="2">ATP-binding protein</fullName>
    </submittedName>
</protein>
<dbReference type="InterPro" id="IPR012547">
    <property type="entry name" value="PDDEXK_9"/>
</dbReference>
<dbReference type="PANTHER" id="PTHR34825:SF2">
    <property type="entry name" value="AAA-ATPASE-LIKE DOMAIN-CONTAINING PROTEIN"/>
    <property type="match status" value="1"/>
</dbReference>